<name>A0ABS3R345_9ACTN</name>
<dbReference type="InterPro" id="IPR029058">
    <property type="entry name" value="AB_hydrolase_fold"/>
</dbReference>
<accession>A0ABS3R345</accession>
<evidence type="ECO:0000256" key="1">
    <source>
        <dbReference type="ARBA" id="ARBA00022801"/>
    </source>
</evidence>
<organism evidence="4 5">
    <name type="scientific">Actinomadura nitritigenes</name>
    <dbReference type="NCBI Taxonomy" id="134602"/>
    <lineage>
        <taxon>Bacteria</taxon>
        <taxon>Bacillati</taxon>
        <taxon>Actinomycetota</taxon>
        <taxon>Actinomycetes</taxon>
        <taxon>Streptosporangiales</taxon>
        <taxon>Thermomonosporaceae</taxon>
        <taxon>Actinomadura</taxon>
    </lineage>
</organism>
<keyword evidence="1" id="KW-0378">Hydrolase</keyword>
<dbReference type="EMBL" id="JAGEOK010000014">
    <property type="protein sequence ID" value="MBO2440242.1"/>
    <property type="molecule type" value="Genomic_DNA"/>
</dbReference>
<keyword evidence="2" id="KW-0645">Protease</keyword>
<evidence type="ECO:0000313" key="4">
    <source>
        <dbReference type="EMBL" id="MBO2440242.1"/>
    </source>
</evidence>
<dbReference type="InterPro" id="IPR001375">
    <property type="entry name" value="Peptidase_S9_cat"/>
</dbReference>
<evidence type="ECO:0000313" key="5">
    <source>
        <dbReference type="Proteomes" id="UP000666915"/>
    </source>
</evidence>
<sequence>MPDYRDFVPRQNFQPTLALSPDASTVAYSSNASGHFDLWTVPVDGGEPQQLTRLADQAVRQIAWAPDGKSLVFTADREGDEQYRLYRIGLGDEGPIEISSGHDCQRFLATSPFDADGRFLVYAANDRDATVQDVIIRDLAEDLERRIQPPVGVVFEPVEISPNGQWLLAGGFRSNSQVDAYLIDLQDASAEPVCVTAEHGDGFFAPAPWAADSSGFYLRTDLWGEYTSAAFYRLDTRALEPVARHDWDVEHIDVAGDTLVWSVNEDGRSVLHARHGQNTARLPTMPPGVIAALTTGPAAEPIVVLLNTATRPTEIAVLDPVKGFRYLTDARPPALSVFEPVEPEPVIYPASAGRTVHALLYRPASPGPHPVLLSIHGGPEAQERPMYLRSGLYQHLLSRGIAVFAPNIAGSTGYGAAHQKLIYRDWGGPDLDDLDHAVRYLQAAPGIDGDRIAAMGGSYGGFAALSCLARLPYRWAAGVSLCGPTNLVTLARACPPTWKNFVATVLGDPETHADHLTQRSPITYVDAITAPLFVLQGARDPRVPRAEADQFVARLREHGVDVRYDVFEDEGHGFTKRENELRAYEEVARFLCSHLR</sequence>
<dbReference type="PANTHER" id="PTHR42776:SF27">
    <property type="entry name" value="DIPEPTIDYL PEPTIDASE FAMILY MEMBER 6"/>
    <property type="match status" value="1"/>
</dbReference>
<protein>
    <submittedName>
        <fullName evidence="4">S9 family peptidase</fullName>
    </submittedName>
</protein>
<dbReference type="Gene3D" id="3.40.50.1820">
    <property type="entry name" value="alpha/beta hydrolase"/>
    <property type="match status" value="1"/>
</dbReference>
<evidence type="ECO:0000256" key="2">
    <source>
        <dbReference type="ARBA" id="ARBA00022825"/>
    </source>
</evidence>
<dbReference type="Gene3D" id="2.130.10.120">
    <property type="entry name" value="Prolyl oligopeptidase, N-terminal domain"/>
    <property type="match status" value="1"/>
</dbReference>
<dbReference type="PANTHER" id="PTHR42776">
    <property type="entry name" value="SERINE PEPTIDASE S9 FAMILY MEMBER"/>
    <property type="match status" value="1"/>
</dbReference>
<keyword evidence="5" id="KW-1185">Reference proteome</keyword>
<feature type="domain" description="Peptidase S9 prolyl oligopeptidase catalytic" evidence="3">
    <location>
        <begin position="395"/>
        <end position="595"/>
    </location>
</feature>
<dbReference type="RefSeq" id="WP_208268637.1">
    <property type="nucleotide sequence ID" value="NZ_BAAAGM010000037.1"/>
</dbReference>
<dbReference type="Gene3D" id="2.120.10.30">
    <property type="entry name" value="TolB, C-terminal domain"/>
    <property type="match status" value="1"/>
</dbReference>
<dbReference type="Pfam" id="PF07676">
    <property type="entry name" value="PD40"/>
    <property type="match status" value="1"/>
</dbReference>
<comment type="caution">
    <text evidence="4">The sequence shown here is derived from an EMBL/GenBank/DDBJ whole genome shotgun (WGS) entry which is preliminary data.</text>
</comment>
<dbReference type="SUPFAM" id="SSF53474">
    <property type="entry name" value="alpha/beta-Hydrolases"/>
    <property type="match status" value="1"/>
</dbReference>
<proteinExistence type="predicted"/>
<dbReference type="SUPFAM" id="SSF82171">
    <property type="entry name" value="DPP6 N-terminal domain-like"/>
    <property type="match status" value="1"/>
</dbReference>
<evidence type="ECO:0000259" key="3">
    <source>
        <dbReference type="Pfam" id="PF00326"/>
    </source>
</evidence>
<gene>
    <name evidence="4" type="ORF">J4557_22185</name>
</gene>
<keyword evidence="2" id="KW-0720">Serine protease</keyword>
<dbReference type="Proteomes" id="UP000666915">
    <property type="component" value="Unassembled WGS sequence"/>
</dbReference>
<dbReference type="InterPro" id="IPR011042">
    <property type="entry name" value="6-blade_b-propeller_TolB-like"/>
</dbReference>
<dbReference type="InterPro" id="IPR011659">
    <property type="entry name" value="WD40"/>
</dbReference>
<dbReference type="Pfam" id="PF00326">
    <property type="entry name" value="Peptidase_S9"/>
    <property type="match status" value="1"/>
</dbReference>
<reference evidence="4 5" key="1">
    <citation type="submission" date="2021-03" db="EMBL/GenBank/DDBJ databases">
        <authorList>
            <person name="Kanchanasin P."/>
            <person name="Saeng-In P."/>
            <person name="Phongsopitanun W."/>
            <person name="Yuki M."/>
            <person name="Kudo T."/>
            <person name="Ohkuma M."/>
            <person name="Tanasupawat S."/>
        </authorList>
    </citation>
    <scope>NUCLEOTIDE SEQUENCE [LARGE SCALE GENOMIC DNA]</scope>
    <source>
        <strain evidence="4 5">L46</strain>
    </source>
</reference>